<feature type="region of interest" description="Disordered" evidence="1">
    <location>
        <begin position="28"/>
        <end position="123"/>
    </location>
</feature>
<sequence length="744" mass="85480">MSSRAVRKLLKDQGYDDLQANFERIEQLQKQKEETSKSTSKAPPKKINAFDLLATEENQNIAENPETKDESSLELDSSSPAENQKQTGKLDTQQTAKISKKKVSKKRQAKSNPKKNVNSIQLDELEKHIQKLSVNDSKSENQDTQDSDIRSMNAETEIKKMLGNDFSNVVKKDKREKMYRIHPNLERPRYIFAKPGLTWPPMKRDNGLSISQIDLNKKEYADIRNKVKQSQDYGLWFSINYSKRYKSSQMDFYIALNTHDPRSIQFIIHNHPYHVDGLLQFALTLEQSGCTLEEVCEYIERALFALETALGPGFGFSSANCCWKSAWEVSKALLGLDPSEDPLGVMFLLDYNAIKAKKYSFVSEFFEKWPWDTTLLPNWVYSVATAQFMQELATHKSNKKNASLHSLNMKHHEKSLKLLVKAILTFPTVIPKLFSKASISIPQKIAEHKYFKEVSSSFESAYTHLEVLVDIFAERNSNLYRSREASQWLNQGVNLVLERLYDAGIDPDIDPYTPFQKDFITDTDILQGIRMTEKYCKYEIPINVARHVIISDYTQIIAKFPQSLIERHQFAFDPLPPPNDINEFSDLLNHHQMQDWSGLSESNVRDLIDELENYDNPDDFMGRIVRRILPWLRQQPLDARLGDLRMGNERMDFGAMDDDMDSGSENEVENPQRNNTPNREPLVADQAGTHRNVGEATLEGEGMENPSGIEQNNVGVFGRLLNPIMAVLQSGFTFGEEFPWIRYQ</sequence>
<reference evidence="2 3" key="1">
    <citation type="journal article" date="2018" name="MBio">
        <title>Comparative Genomics Reveals the Core Gene Toolbox for the Fungus-Insect Symbiosis.</title>
        <authorList>
            <person name="Wang Y."/>
            <person name="Stata M."/>
            <person name="Wang W."/>
            <person name="Stajich J.E."/>
            <person name="White M.M."/>
            <person name="Moncalvo J.M."/>
        </authorList>
    </citation>
    <scope>NUCLEOTIDE SEQUENCE [LARGE SCALE GENOMIC DNA]</scope>
    <source>
        <strain evidence="2 3">SC-DP-2</strain>
    </source>
</reference>
<name>A0A2T9ZKV4_9FUNG</name>
<evidence type="ECO:0000256" key="1">
    <source>
        <dbReference type="SAM" id="MobiDB-lite"/>
    </source>
</evidence>
<dbReference type="EMBL" id="MBFS01000029">
    <property type="protein sequence ID" value="PVV05180.1"/>
    <property type="molecule type" value="Genomic_DNA"/>
</dbReference>
<organism evidence="2 3">
    <name type="scientific">Smittium megazygosporum</name>
    <dbReference type="NCBI Taxonomy" id="133381"/>
    <lineage>
        <taxon>Eukaryota</taxon>
        <taxon>Fungi</taxon>
        <taxon>Fungi incertae sedis</taxon>
        <taxon>Zoopagomycota</taxon>
        <taxon>Kickxellomycotina</taxon>
        <taxon>Harpellomycetes</taxon>
        <taxon>Harpellales</taxon>
        <taxon>Legeriomycetaceae</taxon>
        <taxon>Smittium</taxon>
    </lineage>
</organism>
<dbReference type="Proteomes" id="UP000245609">
    <property type="component" value="Unassembled WGS sequence"/>
</dbReference>
<dbReference type="AlphaFoldDB" id="A0A2T9ZKV4"/>
<proteinExistence type="predicted"/>
<dbReference type="InterPro" id="IPR006994">
    <property type="entry name" value="TCF25/Rqc1"/>
</dbReference>
<feature type="region of interest" description="Disordered" evidence="1">
    <location>
        <begin position="654"/>
        <end position="682"/>
    </location>
</feature>
<dbReference type="PANTHER" id="PTHR22684">
    <property type="entry name" value="NULP1-RELATED"/>
    <property type="match status" value="1"/>
</dbReference>
<dbReference type="GO" id="GO:1990112">
    <property type="term" value="C:RQC complex"/>
    <property type="evidence" value="ECO:0007669"/>
    <property type="project" value="TreeGrafter"/>
</dbReference>
<evidence type="ECO:0000313" key="3">
    <source>
        <dbReference type="Proteomes" id="UP000245609"/>
    </source>
</evidence>
<protein>
    <submittedName>
        <fullName evidence="2">Uncharacterized protein</fullName>
    </submittedName>
</protein>
<feature type="compositionally biased region" description="Polar residues" evidence="1">
    <location>
        <begin position="80"/>
        <end position="96"/>
    </location>
</feature>
<dbReference type="STRING" id="133381.A0A2T9ZKV4"/>
<feature type="compositionally biased region" description="Acidic residues" evidence="1">
    <location>
        <begin position="655"/>
        <end position="668"/>
    </location>
</feature>
<keyword evidence="3" id="KW-1185">Reference proteome</keyword>
<comment type="caution">
    <text evidence="2">The sequence shown here is derived from an EMBL/GenBank/DDBJ whole genome shotgun (WGS) entry which is preliminary data.</text>
</comment>
<feature type="compositionally biased region" description="Basic residues" evidence="1">
    <location>
        <begin position="98"/>
        <end position="113"/>
    </location>
</feature>
<feature type="compositionally biased region" description="Polar residues" evidence="1">
    <location>
        <begin position="669"/>
        <end position="678"/>
    </location>
</feature>
<dbReference type="PANTHER" id="PTHR22684:SF0">
    <property type="entry name" value="RIBOSOME QUALITY CONTROL COMPLEX SUBUNIT TCF25"/>
    <property type="match status" value="1"/>
</dbReference>
<dbReference type="Pfam" id="PF04910">
    <property type="entry name" value="Tcf25"/>
    <property type="match status" value="1"/>
</dbReference>
<dbReference type="OrthoDB" id="205993at2759"/>
<gene>
    <name evidence="2" type="ORF">BB560_000306</name>
</gene>
<evidence type="ECO:0000313" key="2">
    <source>
        <dbReference type="EMBL" id="PVV05180.1"/>
    </source>
</evidence>
<accession>A0A2T9ZKV4</accession>
<feature type="compositionally biased region" description="Low complexity" evidence="1">
    <location>
        <begin position="37"/>
        <end position="46"/>
    </location>
</feature>